<evidence type="ECO:0000256" key="1">
    <source>
        <dbReference type="ARBA" id="ARBA00008226"/>
    </source>
</evidence>
<dbReference type="InterPro" id="IPR004516">
    <property type="entry name" value="HisRS/HisZ"/>
</dbReference>
<dbReference type="GO" id="GO:0006427">
    <property type="term" value="P:histidyl-tRNA aminoacylation"/>
    <property type="evidence" value="ECO:0007669"/>
    <property type="project" value="UniProtKB-UniRule"/>
</dbReference>
<protein>
    <recommendedName>
        <fullName evidence="4">Histidine--tRNA ligase</fullName>
        <ecNumber evidence="4">6.1.1.21</ecNumber>
    </recommendedName>
    <alternativeName>
        <fullName evidence="4">Histidyl-tRNA synthetase</fullName>
        <shortName evidence="4">HisRS</shortName>
    </alternativeName>
</protein>
<feature type="domain" description="Aminoacyl-transfer RNA synthetases class-II family profile" evidence="6">
    <location>
        <begin position="21"/>
        <end position="335"/>
    </location>
</feature>
<evidence type="ECO:0000256" key="2">
    <source>
        <dbReference type="ARBA" id="ARBA00022741"/>
    </source>
</evidence>
<feature type="binding site" evidence="5">
    <location>
        <position position="129"/>
    </location>
    <ligand>
        <name>L-histidine</name>
        <dbReference type="ChEBI" id="CHEBI:57595"/>
    </ligand>
</feature>
<dbReference type="Gene3D" id="3.30.930.10">
    <property type="entry name" value="Bira Bifunctional Protein, Domain 2"/>
    <property type="match status" value="1"/>
</dbReference>
<keyword evidence="4" id="KW-0648">Protein biosynthesis</keyword>
<dbReference type="InterPro" id="IPR006195">
    <property type="entry name" value="aa-tRNA-synth_II"/>
</dbReference>
<dbReference type="InterPro" id="IPR036621">
    <property type="entry name" value="Anticodon-bd_dom_sf"/>
</dbReference>
<dbReference type="SUPFAM" id="SSF52954">
    <property type="entry name" value="Class II aaRS ABD-related"/>
    <property type="match status" value="1"/>
</dbReference>
<dbReference type="InterPro" id="IPR045864">
    <property type="entry name" value="aa-tRNA-synth_II/BPL/LPL"/>
</dbReference>
<keyword evidence="4" id="KW-0963">Cytoplasm</keyword>
<dbReference type="NCBIfam" id="TIGR00442">
    <property type="entry name" value="hisS"/>
    <property type="match status" value="1"/>
</dbReference>
<reference evidence="8" key="1">
    <citation type="journal article" date="2020" name="mSystems">
        <title>Genome- and Community-Level Interaction Insights into Carbon Utilization and Element Cycling Functions of Hydrothermarchaeota in Hydrothermal Sediment.</title>
        <authorList>
            <person name="Zhou Z."/>
            <person name="Liu Y."/>
            <person name="Xu W."/>
            <person name="Pan J."/>
            <person name="Luo Z.H."/>
            <person name="Li M."/>
        </authorList>
    </citation>
    <scope>NUCLEOTIDE SEQUENCE [LARGE SCALE GENOMIC DNA]</scope>
    <source>
        <strain evidence="7">SpSt-638</strain>
        <strain evidence="8">SpSt-648</strain>
    </source>
</reference>
<evidence type="ECO:0000313" key="8">
    <source>
        <dbReference type="EMBL" id="HGQ73529.1"/>
    </source>
</evidence>
<evidence type="ECO:0000256" key="5">
    <source>
        <dbReference type="PIRSR" id="PIRSR001549-1"/>
    </source>
</evidence>
<dbReference type="GO" id="GO:0004821">
    <property type="term" value="F:histidine-tRNA ligase activity"/>
    <property type="evidence" value="ECO:0007669"/>
    <property type="project" value="UniProtKB-UniRule"/>
</dbReference>
<dbReference type="Pfam" id="PF13393">
    <property type="entry name" value="tRNA-synt_His"/>
    <property type="match status" value="1"/>
</dbReference>
<dbReference type="EMBL" id="DTBP01000005">
    <property type="protein sequence ID" value="HGQ73529.1"/>
    <property type="molecule type" value="Genomic_DNA"/>
</dbReference>
<dbReference type="InterPro" id="IPR004154">
    <property type="entry name" value="Anticodon-bd"/>
</dbReference>
<keyword evidence="4 8" id="KW-0436">Ligase</keyword>
<accession>A0A7C4NNY1</accession>
<feature type="binding site" evidence="5">
    <location>
        <position position="125"/>
    </location>
    <ligand>
        <name>L-histidine</name>
        <dbReference type="ChEBI" id="CHEBI:57595"/>
    </ligand>
</feature>
<evidence type="ECO:0000256" key="4">
    <source>
        <dbReference type="HAMAP-Rule" id="MF_00127"/>
    </source>
</evidence>
<evidence type="ECO:0000256" key="3">
    <source>
        <dbReference type="ARBA" id="ARBA00047639"/>
    </source>
</evidence>
<comment type="catalytic activity">
    <reaction evidence="3 4">
        <text>tRNA(His) + L-histidine + ATP = L-histidyl-tRNA(His) + AMP + diphosphate + H(+)</text>
        <dbReference type="Rhea" id="RHEA:17313"/>
        <dbReference type="Rhea" id="RHEA-COMP:9665"/>
        <dbReference type="Rhea" id="RHEA-COMP:9689"/>
        <dbReference type="ChEBI" id="CHEBI:15378"/>
        <dbReference type="ChEBI" id="CHEBI:30616"/>
        <dbReference type="ChEBI" id="CHEBI:33019"/>
        <dbReference type="ChEBI" id="CHEBI:57595"/>
        <dbReference type="ChEBI" id="CHEBI:78442"/>
        <dbReference type="ChEBI" id="CHEBI:78527"/>
        <dbReference type="ChEBI" id="CHEBI:456215"/>
        <dbReference type="EC" id="6.1.1.21"/>
    </reaction>
</comment>
<dbReference type="GO" id="GO:0005737">
    <property type="term" value="C:cytoplasm"/>
    <property type="evidence" value="ECO:0007669"/>
    <property type="project" value="UniProtKB-SubCell"/>
</dbReference>
<dbReference type="Pfam" id="PF03129">
    <property type="entry name" value="HGTP_anticodon"/>
    <property type="match status" value="1"/>
</dbReference>
<feature type="binding site" evidence="5">
    <location>
        <position position="111"/>
    </location>
    <ligand>
        <name>L-histidine</name>
        <dbReference type="ChEBI" id="CHEBI:57595"/>
    </ligand>
</feature>
<keyword evidence="4" id="KW-0067">ATP-binding</keyword>
<gene>
    <name evidence="4 8" type="primary">hisS</name>
    <name evidence="7" type="ORF">ENU09_02130</name>
    <name evidence="8" type="ORF">ENU20_00410</name>
</gene>
<dbReference type="AlphaFoldDB" id="A0A7C4NNY1"/>
<dbReference type="EC" id="6.1.1.21" evidence="4"/>
<dbReference type="Gene3D" id="3.40.50.800">
    <property type="entry name" value="Anticodon-binding domain"/>
    <property type="match status" value="1"/>
</dbReference>
<organism evidence="8">
    <name type="scientific">Staphylothermus marinus</name>
    <dbReference type="NCBI Taxonomy" id="2280"/>
    <lineage>
        <taxon>Archaea</taxon>
        <taxon>Thermoproteota</taxon>
        <taxon>Thermoprotei</taxon>
        <taxon>Desulfurococcales</taxon>
        <taxon>Desulfurococcaceae</taxon>
        <taxon>Staphylothermus</taxon>
    </lineage>
</organism>
<keyword evidence="4" id="KW-0030">Aminoacyl-tRNA synthetase</keyword>
<keyword evidence="2 4" id="KW-0547">Nucleotide-binding</keyword>
<feature type="binding site" evidence="5">
    <location>
        <begin position="274"/>
        <end position="275"/>
    </location>
    <ligand>
        <name>L-histidine</name>
        <dbReference type="ChEBI" id="CHEBI:57595"/>
    </ligand>
</feature>
<dbReference type="CDD" id="cd00773">
    <property type="entry name" value="HisRS-like_core"/>
    <property type="match status" value="1"/>
</dbReference>
<dbReference type="InterPro" id="IPR015807">
    <property type="entry name" value="His-tRNA-ligase"/>
</dbReference>
<dbReference type="EMBL" id="DTBE01000056">
    <property type="protein sequence ID" value="HGQ59500.1"/>
    <property type="molecule type" value="Genomic_DNA"/>
</dbReference>
<evidence type="ECO:0000259" key="6">
    <source>
        <dbReference type="PROSITE" id="PS50862"/>
    </source>
</evidence>
<feature type="binding site" evidence="5">
    <location>
        <begin position="81"/>
        <end position="83"/>
    </location>
    <ligand>
        <name>L-histidine</name>
        <dbReference type="ChEBI" id="CHEBI:57595"/>
    </ligand>
</feature>
<dbReference type="HAMAP" id="MF_00127">
    <property type="entry name" value="His_tRNA_synth"/>
    <property type="match status" value="1"/>
</dbReference>
<dbReference type="GO" id="GO:0005524">
    <property type="term" value="F:ATP binding"/>
    <property type="evidence" value="ECO:0007669"/>
    <property type="project" value="UniProtKB-UniRule"/>
</dbReference>
<dbReference type="PANTHER" id="PTHR43707">
    <property type="entry name" value="HISTIDYL-TRNA SYNTHETASE"/>
    <property type="match status" value="1"/>
</dbReference>
<dbReference type="PANTHER" id="PTHR43707:SF1">
    <property type="entry name" value="HISTIDINE--TRNA LIGASE, MITOCHONDRIAL-RELATED"/>
    <property type="match status" value="1"/>
</dbReference>
<dbReference type="InterPro" id="IPR041715">
    <property type="entry name" value="HisRS-like_core"/>
</dbReference>
<comment type="subcellular location">
    <subcellularLocation>
        <location evidence="4">Cytoplasm</location>
    </subcellularLocation>
</comment>
<comment type="similarity">
    <text evidence="1 4">Belongs to the class-II aminoacyl-tRNA synthetase family.</text>
</comment>
<comment type="caution">
    <text evidence="8">The sequence shown here is derived from an EMBL/GenBank/DDBJ whole genome shotgun (WGS) entry which is preliminary data.</text>
</comment>
<sequence>MSRFDTKPPRGVRDIVKKDAELYEYLIDTFKKTARLHGFKPIIPPTIEYYSLFEAKSGVEIRKSMYVFKDKAGRTIALRPEATASIVRIYLDKLRSEPKPIRLYYVTQCFRYEEPQKARYREFWQAGLEIIGEQGINADLSVAYTASSFLEEIGLKHNYIVNNIYILRTLLTKMGINQDIQDHILHLIDKNMINEALELIEKSSNGSARSIVEKLLGTSIEMLESFIDENRDVFGETYSKVRFEYERLLEFINYLREVGYEVRYEPKLVRGLAYYTGLIYEYKTEKLMQSIGGGGRYDGLTEIYGGVFEYSTGLALGLDRIALVMENSDITRSFPKGVVIISLQNTPLMYSYKLLKQIVEKGFEAWVYRTGNLGKAISLADRLGYGLVVIVGEREVKENKVSVKNLRSGVQETIALEKISEYLEKTMNSQN</sequence>
<dbReference type="PIRSF" id="PIRSF001549">
    <property type="entry name" value="His-tRNA_synth"/>
    <property type="match status" value="1"/>
</dbReference>
<dbReference type="SUPFAM" id="SSF55681">
    <property type="entry name" value="Class II aaRS and biotin synthetases"/>
    <property type="match status" value="1"/>
</dbReference>
<feature type="binding site" evidence="5">
    <location>
        <position position="270"/>
    </location>
    <ligand>
        <name>L-histidine</name>
        <dbReference type="ChEBI" id="CHEBI:57595"/>
    </ligand>
</feature>
<evidence type="ECO:0000313" key="7">
    <source>
        <dbReference type="EMBL" id="HGQ59500.1"/>
    </source>
</evidence>
<proteinExistence type="inferred from homology"/>
<name>A0A7C4NNY1_STAMA</name>
<dbReference type="PROSITE" id="PS50862">
    <property type="entry name" value="AA_TRNA_LIGASE_II"/>
    <property type="match status" value="1"/>
</dbReference>